<comment type="caution">
    <text evidence="4">The sequence shown here is derived from an EMBL/GenBank/DDBJ whole genome shotgun (WGS) entry which is preliminary data.</text>
</comment>
<protein>
    <recommendedName>
        <fullName evidence="3">DUF6594 domain-containing protein</fullName>
    </recommendedName>
</protein>
<feature type="transmembrane region" description="Helical" evidence="2">
    <location>
        <begin position="290"/>
        <end position="311"/>
    </location>
</feature>
<dbReference type="AlphaFoldDB" id="A0A8H7TLR3"/>
<dbReference type="EMBL" id="JAFJYH010000070">
    <property type="protein sequence ID" value="KAG4421188.1"/>
    <property type="molecule type" value="Genomic_DNA"/>
</dbReference>
<evidence type="ECO:0000259" key="3">
    <source>
        <dbReference type="Pfam" id="PF20237"/>
    </source>
</evidence>
<name>A0A8H7TLR3_9HELO</name>
<keyword evidence="5" id="KW-1185">Reference proteome</keyword>
<reference evidence="4" key="1">
    <citation type="submission" date="2021-02" db="EMBL/GenBank/DDBJ databases">
        <title>Genome sequence Cadophora malorum strain M34.</title>
        <authorList>
            <person name="Stefanovic E."/>
            <person name="Vu D."/>
            <person name="Scully C."/>
            <person name="Dijksterhuis J."/>
            <person name="Roader J."/>
            <person name="Houbraken J."/>
        </authorList>
    </citation>
    <scope>NUCLEOTIDE SEQUENCE</scope>
    <source>
        <strain evidence="4">M34</strain>
    </source>
</reference>
<evidence type="ECO:0000256" key="1">
    <source>
        <dbReference type="SAM" id="MobiDB-lite"/>
    </source>
</evidence>
<evidence type="ECO:0000256" key="2">
    <source>
        <dbReference type="SAM" id="Phobius"/>
    </source>
</evidence>
<dbReference type="Proteomes" id="UP000664132">
    <property type="component" value="Unassembled WGS sequence"/>
</dbReference>
<dbReference type="OrthoDB" id="3533814at2759"/>
<feature type="domain" description="DUF6594" evidence="3">
    <location>
        <begin position="101"/>
        <end position="364"/>
    </location>
</feature>
<evidence type="ECO:0000313" key="5">
    <source>
        <dbReference type="Proteomes" id="UP000664132"/>
    </source>
</evidence>
<evidence type="ECO:0000313" key="4">
    <source>
        <dbReference type="EMBL" id="KAG4421188.1"/>
    </source>
</evidence>
<keyword evidence="2" id="KW-1133">Transmembrane helix</keyword>
<keyword evidence="2" id="KW-0812">Transmembrane</keyword>
<gene>
    <name evidence="4" type="ORF">IFR04_005708</name>
</gene>
<proteinExistence type="predicted"/>
<organism evidence="4 5">
    <name type="scientific">Cadophora malorum</name>
    <dbReference type="NCBI Taxonomy" id="108018"/>
    <lineage>
        <taxon>Eukaryota</taxon>
        <taxon>Fungi</taxon>
        <taxon>Dikarya</taxon>
        <taxon>Ascomycota</taxon>
        <taxon>Pezizomycotina</taxon>
        <taxon>Leotiomycetes</taxon>
        <taxon>Helotiales</taxon>
        <taxon>Ploettnerulaceae</taxon>
        <taxon>Cadophora</taxon>
    </lineage>
</organism>
<dbReference type="Pfam" id="PF20237">
    <property type="entry name" value="DUF6594"/>
    <property type="match status" value="1"/>
</dbReference>
<feature type="compositionally biased region" description="Polar residues" evidence="1">
    <location>
        <begin position="30"/>
        <end position="44"/>
    </location>
</feature>
<feature type="transmembrane region" description="Helical" evidence="2">
    <location>
        <begin position="323"/>
        <end position="345"/>
    </location>
</feature>
<sequence>MPDFREDVDRMERGQSWKTLVDGKLVEPNSPKSSETVAPSGIDNQDQTRTVIAELDTYRPCFRRPNNIFAIVRKAIMPSNQTTIPQRKAIVRTLEQCPEGYPRLAALLDSDENFMLYRRFGFLQSRLLLDKQDELRELEKDLDRMDKVDYKKDPTLLKSREKDDANTGRRKRLLVEIGDKFKDYVQLLNAARDLATYHRPSSRDYSSVKSYFDEEAPVCNSESYIYYREDLVTLKPGRENAWLDAVVEKILQKCSRRIVRHLFCSADLCEKTDPKLSGIILYSRRRIDSVVSLVITAMILVLLIVPVYILWNLTRDVHSGQAIAIIIAVLLVSTLIFSAELTLFTRAKRHEVLAASAAYCAVLVVFVGNVGQISATKEV</sequence>
<dbReference type="PANTHER" id="PTHR34502">
    <property type="entry name" value="DUF6594 DOMAIN-CONTAINING PROTEIN-RELATED"/>
    <property type="match status" value="1"/>
</dbReference>
<dbReference type="InterPro" id="IPR046529">
    <property type="entry name" value="DUF6594"/>
</dbReference>
<keyword evidence="2" id="KW-0472">Membrane</keyword>
<feature type="transmembrane region" description="Helical" evidence="2">
    <location>
        <begin position="352"/>
        <end position="373"/>
    </location>
</feature>
<dbReference type="PANTHER" id="PTHR34502:SF3">
    <property type="entry name" value="DUF6594 DOMAIN-CONTAINING PROTEIN"/>
    <property type="match status" value="1"/>
</dbReference>
<accession>A0A8H7TLR3</accession>
<feature type="region of interest" description="Disordered" evidence="1">
    <location>
        <begin position="19"/>
        <end position="44"/>
    </location>
</feature>